<proteinExistence type="predicted"/>
<feature type="region of interest" description="Disordered" evidence="3">
    <location>
        <begin position="751"/>
        <end position="923"/>
    </location>
</feature>
<feature type="compositionally biased region" description="Pro residues" evidence="3">
    <location>
        <begin position="575"/>
        <end position="590"/>
    </location>
</feature>
<dbReference type="STRING" id="1676925.ENSPKIP00000040688"/>
<sequence>MSRGRIISVEEIQSWWELPAIAHFCSLFRTAFNLPDFEIEELEEALLKQDRDFLAKLVSSLLQGCYQRSDITPQAFSTYLDDIISYRWELEEGKLNPLRQAPFEALPPRTQVDLLHQLCDYRLDAPDVFDLLKGLDADSLRLEPLGQDGNGALYWYFYGTRMYKEEPVIVKPSEVPEVRLTEKRKRGRPPKKRRKRLAEMEHSVLNSAQVNEVQGVQPERERGTWSLVCDTEEQWVRLAERLKDELSPQDRQLYRIISQNFLPKIGSMIEHREKEQKEKLLDPDPLHDPRHVSVEHIANGEAAEAVVREECLTKVEEKEEEEEEREELAALHWEEQKHKDQERLHAVEARAHRRRQREEKVWLLSQGKKLPPDSPHLEPRCAARWVHRTKAFFEIDDDYTALYKVLETIKAHKDSWPFLEPVDESFAPHYHEIIQTPMDLSTIEKKLNDGEYVAKEEFVSDVRLIFENCQEYNGEDSEYTAMARSLRHCFCKALLKHFPGDDCDTDDDFHTAVKDREYKDHRRGRGARSRGALDRLARASGPARRRHGPLGGKGSRAPPVEEDRHRPSSQRTDTPPCPHDSSPTPPPGHDPTPRVCQTTDQQQSGSQEMPRPTAADPPLELPEQRTPESCSWAPNSQPPGSSMQRPLGEDHHLEPHFLMGPVARHFKPRQQPHTGPLHGPSLGPRPQPLQCGGLCAPPPEGSTYPSRLLPKGHMGHPWGDRPQAPGLGPPYQSYGCFYPPGKGLVASWTSTNGQRSAGPAVQDRAVRNPPTQCPFDPDVARHPMPLRTWSELPPGYGAPPAVSSLHPTPDQPPIHPPPLGGPEALVLQQLCSSSRRPDGISCPPPPRDGSGLQQPPAPTPLPQLNSPESSLLRSSGEPGRHGHSAHRLAAPPQNEPNHPNGGVQTPPGPDPRRRTDGGGRGLKIHGWERGCTLQPVCRVLQGAPLHVSPQAAVSSLPAGCPAPQPPVWPNPARHASQRPEESASRCLLPIAGAVKPAQLNTPTGTQHKQALFNPEMQTLLGSHGNQFHNGLVPSANPVMPHHSQGRDRETVYPFNLGRPTDGHYSRPMGRLSPSNQQPFPCQAPPQSMNPQQRPAHYAHYHQQREPYPYQMGQSSPTIFPAYQLPGYGLQPLRSRGAGGFATGEWPGSSPQTCLPVSSGTYVPVSGTSPRAVEGSDASLLSPSSLPELPRCSPVRPALVEGALDRPGSPKDILDLDSHTSAICRLASQPPHAAGYKYTQCTAPPHPMSPPRFCAPQRPPPSLPDALRWPQCLPFAPEQPAMPFFRAPQSRDHFKGVMVQQRVPVPEHYVHLG</sequence>
<feature type="compositionally biased region" description="Polar residues" evidence="3">
    <location>
        <begin position="627"/>
        <end position="644"/>
    </location>
</feature>
<dbReference type="Pfam" id="PF00439">
    <property type="entry name" value="Bromodomain"/>
    <property type="match status" value="1"/>
</dbReference>
<accession>A0A3B3TE44</accession>
<dbReference type="GO" id="GO:0090537">
    <property type="term" value="C:CERF complex"/>
    <property type="evidence" value="ECO:0007669"/>
    <property type="project" value="InterPro"/>
</dbReference>
<protein>
    <submittedName>
        <fullName evidence="5">Cat eye syndrome critical region protein 2-like</fullName>
    </submittedName>
</protein>
<reference evidence="5" key="2">
    <citation type="submission" date="2025-09" db="UniProtKB">
        <authorList>
            <consortium name="Ensembl"/>
        </authorList>
    </citation>
    <scope>IDENTIFICATION</scope>
</reference>
<dbReference type="Ensembl" id="ENSPKIT00000021709.1">
    <property type="protein sequence ID" value="ENSPKIP00000040688.1"/>
    <property type="gene ID" value="ENSPKIG00000017540.1"/>
</dbReference>
<reference evidence="5" key="1">
    <citation type="submission" date="2025-08" db="UniProtKB">
        <authorList>
            <consortium name="Ensembl"/>
        </authorList>
    </citation>
    <scope>IDENTIFICATION</scope>
</reference>
<feature type="domain" description="Bromo" evidence="4">
    <location>
        <begin position="410"/>
        <end position="480"/>
    </location>
</feature>
<dbReference type="Gene3D" id="1.20.920.10">
    <property type="entry name" value="Bromodomain-like"/>
    <property type="match status" value="1"/>
</dbReference>
<name>A0A3B3TE44_9TELE</name>
<dbReference type="Proteomes" id="UP000261540">
    <property type="component" value="Unplaced"/>
</dbReference>
<dbReference type="PROSITE" id="PS50014">
    <property type="entry name" value="BROMODOMAIN_2"/>
    <property type="match status" value="1"/>
</dbReference>
<evidence type="ECO:0000313" key="5">
    <source>
        <dbReference type="Ensembl" id="ENSPKIP00000040688.1"/>
    </source>
</evidence>
<feature type="region of interest" description="Disordered" evidence="3">
    <location>
        <begin position="666"/>
        <end position="724"/>
    </location>
</feature>
<dbReference type="PANTHER" id="PTHR47092:SF1">
    <property type="entry name" value="CHROMATIN REMODELING REGULATOR CECR2"/>
    <property type="match status" value="1"/>
</dbReference>
<keyword evidence="1 2" id="KW-0103">Bromodomain</keyword>
<evidence type="ECO:0000313" key="6">
    <source>
        <dbReference type="Proteomes" id="UP000261540"/>
    </source>
</evidence>
<feature type="region of interest" description="Disordered" evidence="3">
    <location>
        <begin position="517"/>
        <end position="653"/>
    </location>
</feature>
<dbReference type="GO" id="GO:0006338">
    <property type="term" value="P:chromatin remodeling"/>
    <property type="evidence" value="ECO:0007669"/>
    <property type="project" value="InterPro"/>
</dbReference>
<feature type="compositionally biased region" description="Polar residues" evidence="3">
    <location>
        <begin position="595"/>
        <end position="607"/>
    </location>
</feature>
<dbReference type="GO" id="GO:0007338">
    <property type="term" value="P:single fertilization"/>
    <property type="evidence" value="ECO:0007669"/>
    <property type="project" value="TreeGrafter"/>
</dbReference>
<dbReference type="SUPFAM" id="SSF47370">
    <property type="entry name" value="Bromodomain"/>
    <property type="match status" value="1"/>
</dbReference>
<dbReference type="InterPro" id="IPR001487">
    <property type="entry name" value="Bromodomain"/>
</dbReference>
<evidence type="ECO:0000256" key="2">
    <source>
        <dbReference type="PROSITE-ProRule" id="PRU00035"/>
    </source>
</evidence>
<feature type="compositionally biased region" description="Pro residues" evidence="3">
    <location>
        <begin position="809"/>
        <end position="820"/>
    </location>
</feature>
<dbReference type="PRINTS" id="PR00503">
    <property type="entry name" value="BROMODOMAIN"/>
</dbReference>
<evidence type="ECO:0000259" key="4">
    <source>
        <dbReference type="PROSITE" id="PS50014"/>
    </source>
</evidence>
<dbReference type="InterPro" id="IPR029614">
    <property type="entry name" value="CECR2"/>
</dbReference>
<dbReference type="PANTHER" id="PTHR47092">
    <property type="entry name" value="CAT EYE SYNDROME CRITICAL REGION PROTEIN 2"/>
    <property type="match status" value="1"/>
</dbReference>
<evidence type="ECO:0000256" key="1">
    <source>
        <dbReference type="ARBA" id="ARBA00023117"/>
    </source>
</evidence>
<dbReference type="GeneTree" id="ENSGT00940000166757"/>
<dbReference type="CDD" id="cd05509">
    <property type="entry name" value="Bromo_gcn5_like"/>
    <property type="match status" value="1"/>
</dbReference>
<evidence type="ECO:0000256" key="3">
    <source>
        <dbReference type="SAM" id="MobiDB-lite"/>
    </source>
</evidence>
<organism evidence="5 6">
    <name type="scientific">Paramormyrops kingsleyae</name>
    <dbReference type="NCBI Taxonomy" id="1676925"/>
    <lineage>
        <taxon>Eukaryota</taxon>
        <taxon>Metazoa</taxon>
        <taxon>Chordata</taxon>
        <taxon>Craniata</taxon>
        <taxon>Vertebrata</taxon>
        <taxon>Euteleostomi</taxon>
        <taxon>Actinopterygii</taxon>
        <taxon>Neopterygii</taxon>
        <taxon>Teleostei</taxon>
        <taxon>Osteoglossocephala</taxon>
        <taxon>Osteoglossomorpha</taxon>
        <taxon>Osteoglossiformes</taxon>
        <taxon>Mormyridae</taxon>
        <taxon>Paramormyrops</taxon>
    </lineage>
</organism>
<dbReference type="SMART" id="SM00297">
    <property type="entry name" value="BROMO"/>
    <property type="match status" value="1"/>
</dbReference>
<keyword evidence="6" id="KW-1185">Reference proteome</keyword>
<dbReference type="InterPro" id="IPR036427">
    <property type="entry name" value="Bromodomain-like_sf"/>
</dbReference>